<name>A0A814NP85_9BILA</name>
<protein>
    <recommendedName>
        <fullName evidence="1">ATP-dependent DNA helicase</fullName>
        <ecNumber evidence="1">5.6.2.3</ecNumber>
    </recommendedName>
</protein>
<feature type="domain" description="DNA helicase Pif1-like DEAD-box helicase" evidence="2">
    <location>
        <begin position="6"/>
        <end position="224"/>
    </location>
</feature>
<dbReference type="EMBL" id="CAJNOC010007253">
    <property type="protein sequence ID" value="CAF1095005.1"/>
    <property type="molecule type" value="Genomic_DNA"/>
</dbReference>
<dbReference type="InterPro" id="IPR010285">
    <property type="entry name" value="DNA_helicase_pif1-like_DEAD"/>
</dbReference>
<dbReference type="GO" id="GO:0043139">
    <property type="term" value="F:5'-3' DNA helicase activity"/>
    <property type="evidence" value="ECO:0007669"/>
    <property type="project" value="UniProtKB-EC"/>
</dbReference>
<dbReference type="InterPro" id="IPR027417">
    <property type="entry name" value="P-loop_NTPase"/>
</dbReference>
<reference evidence="3" key="1">
    <citation type="submission" date="2021-02" db="EMBL/GenBank/DDBJ databases">
        <authorList>
            <person name="Nowell W R."/>
        </authorList>
    </citation>
    <scope>NUCLEOTIDE SEQUENCE</scope>
    <source>
        <strain evidence="3">Ploen Becks lab</strain>
    </source>
</reference>
<keyword evidence="1" id="KW-0227">DNA damage</keyword>
<evidence type="ECO:0000259" key="2">
    <source>
        <dbReference type="Pfam" id="PF05970"/>
    </source>
</evidence>
<keyword evidence="4" id="KW-1185">Reference proteome</keyword>
<keyword evidence="1" id="KW-0378">Hydrolase</keyword>
<dbReference type="OrthoDB" id="416437at2759"/>
<dbReference type="GO" id="GO:0006281">
    <property type="term" value="P:DNA repair"/>
    <property type="evidence" value="ECO:0007669"/>
    <property type="project" value="UniProtKB-KW"/>
</dbReference>
<accession>A0A814NP85</accession>
<keyword evidence="1" id="KW-0067">ATP-binding</keyword>
<feature type="non-terminal residue" evidence="3">
    <location>
        <position position="1"/>
    </location>
</feature>
<dbReference type="GO" id="GO:0016787">
    <property type="term" value="F:hydrolase activity"/>
    <property type="evidence" value="ECO:0007669"/>
    <property type="project" value="UniProtKB-KW"/>
</dbReference>
<dbReference type="GO" id="GO:0000723">
    <property type="term" value="P:telomere maintenance"/>
    <property type="evidence" value="ECO:0007669"/>
    <property type="project" value="InterPro"/>
</dbReference>
<organism evidence="3 4">
    <name type="scientific">Brachionus calyciflorus</name>
    <dbReference type="NCBI Taxonomy" id="104777"/>
    <lineage>
        <taxon>Eukaryota</taxon>
        <taxon>Metazoa</taxon>
        <taxon>Spiralia</taxon>
        <taxon>Gnathifera</taxon>
        <taxon>Rotifera</taxon>
        <taxon>Eurotatoria</taxon>
        <taxon>Monogononta</taxon>
        <taxon>Pseudotrocha</taxon>
        <taxon>Ploima</taxon>
        <taxon>Brachionidae</taxon>
        <taxon>Brachionus</taxon>
    </lineage>
</organism>
<keyword evidence="1" id="KW-0347">Helicase</keyword>
<evidence type="ECO:0000313" key="4">
    <source>
        <dbReference type="Proteomes" id="UP000663879"/>
    </source>
</evidence>
<dbReference type="SUPFAM" id="SSF52540">
    <property type="entry name" value="P-loop containing nucleoside triphosphate hydrolases"/>
    <property type="match status" value="2"/>
</dbReference>
<sequence length="453" mass="53004">KLLFELNKKQFLATKLFLEHSISCSQNLIYLGGDGGTGITRVILAIKFYFWFNNENTNIKIAAYTGTAANLIFGNTIHGTFKFQINHKERNYSNVTFNDIIDWEKVTHMIIDEVSMVSCKMLTDIDRSLRELKRSKQLFGGIHILFSADFFQLPPVASVPLYCNYDLENFNDNNINQAQENLYGRWLWLQINKVIFLDLQMRQKNDIDFANFLRRVKYGDCTKDDIKKIKEKIINKKTKIEYPIPTIVSSNKLKLQIINKTKQKLEIEMNTKIISIQAIDFIRNQNNYEKTNSQIKNLINVLDDNSKTKEPICILASLTDFLTEFNFTDLPNNIFPIFPITKYFKLNLLTKTLNLKRKQFPLIPNFSSTCYRIQGKTMDKICIDLSNTENKNIDCSFLYVSLSRLKSWNDLYVLREFDSEIFNKKPSQDLLKEIDRLKSIEKKTLLELEMKLV</sequence>
<evidence type="ECO:0000313" key="3">
    <source>
        <dbReference type="EMBL" id="CAF1095005.1"/>
    </source>
</evidence>
<dbReference type="EC" id="5.6.2.3" evidence="1"/>
<dbReference type="Proteomes" id="UP000663879">
    <property type="component" value="Unassembled WGS sequence"/>
</dbReference>
<dbReference type="AlphaFoldDB" id="A0A814NP85"/>
<keyword evidence="1" id="KW-0547">Nucleotide-binding</keyword>
<gene>
    <name evidence="3" type="ORF">OXX778_LOCUS20861</name>
</gene>
<evidence type="ECO:0000256" key="1">
    <source>
        <dbReference type="RuleBase" id="RU363044"/>
    </source>
</evidence>
<dbReference type="GO" id="GO:0005524">
    <property type="term" value="F:ATP binding"/>
    <property type="evidence" value="ECO:0007669"/>
    <property type="project" value="UniProtKB-KW"/>
</dbReference>
<dbReference type="Pfam" id="PF05970">
    <property type="entry name" value="PIF1"/>
    <property type="match status" value="1"/>
</dbReference>
<keyword evidence="1" id="KW-0234">DNA repair</keyword>
<comment type="similarity">
    <text evidence="1">Belongs to the helicase family.</text>
</comment>
<dbReference type="InterPro" id="IPR051055">
    <property type="entry name" value="PIF1_helicase"/>
</dbReference>
<comment type="catalytic activity">
    <reaction evidence="1">
        <text>ATP + H2O = ADP + phosphate + H(+)</text>
        <dbReference type="Rhea" id="RHEA:13065"/>
        <dbReference type="ChEBI" id="CHEBI:15377"/>
        <dbReference type="ChEBI" id="CHEBI:15378"/>
        <dbReference type="ChEBI" id="CHEBI:30616"/>
        <dbReference type="ChEBI" id="CHEBI:43474"/>
        <dbReference type="ChEBI" id="CHEBI:456216"/>
        <dbReference type="EC" id="5.6.2.3"/>
    </reaction>
</comment>
<dbReference type="PANTHER" id="PTHR47642">
    <property type="entry name" value="ATP-DEPENDENT DNA HELICASE"/>
    <property type="match status" value="1"/>
</dbReference>
<comment type="cofactor">
    <cofactor evidence="1">
        <name>Mg(2+)</name>
        <dbReference type="ChEBI" id="CHEBI:18420"/>
    </cofactor>
</comment>
<keyword evidence="1" id="KW-0233">DNA recombination</keyword>
<dbReference type="GO" id="GO:0006310">
    <property type="term" value="P:DNA recombination"/>
    <property type="evidence" value="ECO:0007669"/>
    <property type="project" value="UniProtKB-KW"/>
</dbReference>
<proteinExistence type="inferred from homology"/>
<comment type="caution">
    <text evidence="3">The sequence shown here is derived from an EMBL/GenBank/DDBJ whole genome shotgun (WGS) entry which is preliminary data.</text>
</comment>
<dbReference type="Gene3D" id="3.40.50.300">
    <property type="entry name" value="P-loop containing nucleotide triphosphate hydrolases"/>
    <property type="match status" value="2"/>
</dbReference>